<proteinExistence type="predicted"/>
<name>A0A1X3D4V6_9NEIS</name>
<evidence type="ECO:0000313" key="2">
    <source>
        <dbReference type="Proteomes" id="UP000193118"/>
    </source>
</evidence>
<evidence type="ECO:0008006" key="3">
    <source>
        <dbReference type="Google" id="ProtNLM"/>
    </source>
</evidence>
<dbReference type="RefSeq" id="WP_085366627.1">
    <property type="nucleotide sequence ID" value="NZ_CAUJPZ010000036.1"/>
</dbReference>
<reference evidence="2" key="1">
    <citation type="submission" date="2017-01" db="EMBL/GenBank/DDBJ databases">
        <authorList>
            <person name="Wolfgang W.J."/>
            <person name="Cole J."/>
            <person name="Wroblewski D."/>
            <person name="Mcginnis J."/>
            <person name="Musser K.A."/>
        </authorList>
    </citation>
    <scope>NUCLEOTIDE SEQUENCE [LARGE SCALE GENOMIC DNA]</scope>
    <source>
        <strain evidence="2">DSM 19151</strain>
    </source>
</reference>
<dbReference type="Gene3D" id="3.90.180.10">
    <property type="entry name" value="Medium-chain alcohol dehydrogenases, catalytic domain"/>
    <property type="match status" value="1"/>
</dbReference>
<dbReference type="STRING" id="194197.BWD09_09870"/>
<dbReference type="Proteomes" id="UP000193118">
    <property type="component" value="Unassembled WGS sequence"/>
</dbReference>
<keyword evidence="2" id="KW-1185">Reference proteome</keyword>
<protein>
    <recommendedName>
        <fullName evidence="3">Zinc-binding dehydrogenase</fullName>
    </recommendedName>
</protein>
<comment type="caution">
    <text evidence="1">The sequence shown here is derived from an EMBL/GenBank/DDBJ whole genome shotgun (WGS) entry which is preliminary data.</text>
</comment>
<gene>
    <name evidence="1" type="ORF">BWD09_09870</name>
</gene>
<dbReference type="AlphaFoldDB" id="A0A1X3D4V6"/>
<organism evidence="1 2">
    <name type="scientific">Neisseria dentiae</name>
    <dbReference type="NCBI Taxonomy" id="194197"/>
    <lineage>
        <taxon>Bacteria</taxon>
        <taxon>Pseudomonadati</taxon>
        <taxon>Pseudomonadota</taxon>
        <taxon>Betaproteobacteria</taxon>
        <taxon>Neisseriales</taxon>
        <taxon>Neisseriaceae</taxon>
        <taxon>Neisseria</taxon>
    </lineage>
</organism>
<evidence type="ECO:0000313" key="1">
    <source>
        <dbReference type="EMBL" id="OSI14734.1"/>
    </source>
</evidence>
<dbReference type="EMBL" id="MTBO01000030">
    <property type="protein sequence ID" value="OSI14734.1"/>
    <property type="molecule type" value="Genomic_DNA"/>
</dbReference>
<dbReference type="GeneID" id="94580984"/>
<sequence>MRCNGSRSVPVRTSGRCALLASGGSRPCPLGTINAANLRQAHALLESGQTIGKITLSGF</sequence>
<accession>A0A1X3D4V6</accession>